<comment type="similarity">
    <text evidence="2 9">Belongs to the membrane fusion protein (MFP) (TC 8.A.1) family.</text>
</comment>
<sequence length="456" mass="50266">MGAPAGPASPSGTSRKLKRGRRQIRYMAQFVLLEEKGMSWLAAAAVLIVAAVVTAFIVWAHWIKIDEVAVANGAVVPKSKVHVVQHLEGGIVRDMLAEERQMVQAGQVLARLDPVQATAEKDQIRARQAALQAREERLRAFLTGREPDFSFITDPRYAHLIRDQRDIHAAAVARWESQRKVIEGEILQKEAEADAASRQIEAVTRQIGLIGEEVQMLKTLFEQGHASKTRYFAVRREQAAAESELSRLEGQRDTAQKALVELRERIADLDALERQDAVGELGTVTAELAQVNEALARATDQVTRLEVTAPVTGFVQNLQVRNPGTVIPAGGVLMEVVPVDDELMVEARISTRDVGHVAPGQPVTVKVSSFDFVRYGAVDGQLQSISATTYIDEQSGQPYYKGMVSLDRPYLGENPQANRILPGMTVQADVITGEKTLLEYILKPIYVSLAHAFRER</sequence>
<evidence type="ECO:0000256" key="8">
    <source>
        <dbReference type="ARBA" id="ARBA00023136"/>
    </source>
</evidence>
<keyword evidence="10" id="KW-0175">Coiled coil</keyword>
<dbReference type="STRING" id="1238182.C882_0022"/>
<dbReference type="SUPFAM" id="SSF111369">
    <property type="entry name" value="HlyD-like secretion proteins"/>
    <property type="match status" value="1"/>
</dbReference>
<evidence type="ECO:0000256" key="10">
    <source>
        <dbReference type="SAM" id="Coils"/>
    </source>
</evidence>
<protein>
    <recommendedName>
        <fullName evidence="9">Membrane fusion protein (MFP) family protein</fullName>
    </recommendedName>
</protein>
<dbReference type="Gene3D" id="2.40.30.170">
    <property type="match status" value="1"/>
</dbReference>
<dbReference type="InterPro" id="IPR058781">
    <property type="entry name" value="HH_AprE-like"/>
</dbReference>
<keyword evidence="14" id="KW-1185">Reference proteome</keyword>
<evidence type="ECO:0000256" key="5">
    <source>
        <dbReference type="ARBA" id="ARBA00022519"/>
    </source>
</evidence>
<evidence type="ECO:0000313" key="14">
    <source>
        <dbReference type="Proteomes" id="UP000009881"/>
    </source>
</evidence>
<dbReference type="eggNOG" id="COG0845">
    <property type="taxonomic scope" value="Bacteria"/>
</dbReference>
<name>K9H775_9PROT</name>
<comment type="subcellular location">
    <subcellularLocation>
        <location evidence="1 9">Cell inner membrane</location>
        <topology evidence="1 9">Single-pass membrane protein</topology>
    </subcellularLocation>
</comment>
<dbReference type="NCBIfam" id="TIGR01843">
    <property type="entry name" value="type_I_hlyD"/>
    <property type="match status" value="1"/>
</dbReference>
<evidence type="ECO:0000259" key="12">
    <source>
        <dbReference type="Pfam" id="PF26002"/>
    </source>
</evidence>
<evidence type="ECO:0000256" key="3">
    <source>
        <dbReference type="ARBA" id="ARBA00022448"/>
    </source>
</evidence>
<keyword evidence="6 9" id="KW-0812">Transmembrane</keyword>
<dbReference type="Pfam" id="PF26002">
    <property type="entry name" value="Beta-barrel_AprE"/>
    <property type="match status" value="1"/>
</dbReference>
<dbReference type="GO" id="GO:0015031">
    <property type="term" value="P:protein transport"/>
    <property type="evidence" value="ECO:0007669"/>
    <property type="project" value="InterPro"/>
</dbReference>
<dbReference type="Gene3D" id="2.40.50.100">
    <property type="match status" value="1"/>
</dbReference>
<evidence type="ECO:0000256" key="7">
    <source>
        <dbReference type="ARBA" id="ARBA00022989"/>
    </source>
</evidence>
<comment type="caution">
    <text evidence="13">The sequence shown here is derived from an EMBL/GenBank/DDBJ whole genome shotgun (WGS) entry which is preliminary data.</text>
</comment>
<evidence type="ECO:0000313" key="13">
    <source>
        <dbReference type="EMBL" id="EKV32939.1"/>
    </source>
</evidence>
<dbReference type="EMBL" id="ANHY01000001">
    <property type="protein sequence ID" value="EKV32939.1"/>
    <property type="molecule type" value="Genomic_DNA"/>
</dbReference>
<proteinExistence type="inferred from homology"/>
<keyword evidence="7 9" id="KW-1133">Transmembrane helix</keyword>
<evidence type="ECO:0000256" key="1">
    <source>
        <dbReference type="ARBA" id="ARBA00004377"/>
    </source>
</evidence>
<dbReference type="PANTHER" id="PTHR30386">
    <property type="entry name" value="MEMBRANE FUSION SUBUNIT OF EMRAB-TOLC MULTIDRUG EFFLUX PUMP"/>
    <property type="match status" value="1"/>
</dbReference>
<evidence type="ECO:0000256" key="4">
    <source>
        <dbReference type="ARBA" id="ARBA00022475"/>
    </source>
</evidence>
<dbReference type="InterPro" id="IPR010129">
    <property type="entry name" value="T1SS_HlyD"/>
</dbReference>
<keyword evidence="8 9" id="KW-0472">Membrane</keyword>
<dbReference type="InterPro" id="IPR050739">
    <property type="entry name" value="MFP"/>
</dbReference>
<dbReference type="PANTHER" id="PTHR30386:SF26">
    <property type="entry name" value="TRANSPORT PROTEIN COMB"/>
    <property type="match status" value="1"/>
</dbReference>
<dbReference type="InterPro" id="IPR058982">
    <property type="entry name" value="Beta-barrel_AprE"/>
</dbReference>
<evidence type="ECO:0000256" key="9">
    <source>
        <dbReference type="RuleBase" id="RU365093"/>
    </source>
</evidence>
<evidence type="ECO:0000259" key="11">
    <source>
        <dbReference type="Pfam" id="PF25994"/>
    </source>
</evidence>
<dbReference type="GO" id="GO:0005886">
    <property type="term" value="C:plasma membrane"/>
    <property type="evidence" value="ECO:0007669"/>
    <property type="project" value="UniProtKB-SubCell"/>
</dbReference>
<keyword evidence="5 9" id="KW-0997">Cell inner membrane</keyword>
<dbReference type="Pfam" id="PF25994">
    <property type="entry name" value="HH_AprE"/>
    <property type="match status" value="1"/>
</dbReference>
<dbReference type="AlphaFoldDB" id="K9H775"/>
<accession>K9H775</accession>
<dbReference type="PRINTS" id="PR01490">
    <property type="entry name" value="RTXTOXIND"/>
</dbReference>
<dbReference type="Proteomes" id="UP000009881">
    <property type="component" value="Unassembled WGS sequence"/>
</dbReference>
<reference evidence="13 14" key="1">
    <citation type="journal article" date="2013" name="Genome Announc.">
        <title>Draft Genome Sequence of an Alphaproteobacterium, Caenispirillum salinarum AK4(T), Isolated from a Solar Saltern.</title>
        <authorList>
            <person name="Khatri I."/>
            <person name="Singh A."/>
            <person name="Korpole S."/>
            <person name="Pinnaka A.K."/>
            <person name="Subramanian S."/>
        </authorList>
    </citation>
    <scope>NUCLEOTIDE SEQUENCE [LARGE SCALE GENOMIC DNA]</scope>
    <source>
        <strain evidence="13 14">AK4</strain>
    </source>
</reference>
<keyword evidence="4 9" id="KW-1003">Cell membrane</keyword>
<feature type="coiled-coil region" evidence="10">
    <location>
        <begin position="172"/>
        <end position="206"/>
    </location>
</feature>
<evidence type="ECO:0000256" key="2">
    <source>
        <dbReference type="ARBA" id="ARBA00009477"/>
    </source>
</evidence>
<keyword evidence="3 9" id="KW-0813">Transport</keyword>
<gene>
    <name evidence="13" type="ORF">C882_0022</name>
</gene>
<evidence type="ECO:0000256" key="6">
    <source>
        <dbReference type="ARBA" id="ARBA00022692"/>
    </source>
</evidence>
<feature type="transmembrane region" description="Helical" evidence="9">
    <location>
        <begin position="40"/>
        <end position="62"/>
    </location>
</feature>
<feature type="coiled-coil region" evidence="10">
    <location>
        <begin position="238"/>
        <end position="308"/>
    </location>
</feature>
<feature type="domain" description="AprE-like long alpha-helical hairpin" evidence="11">
    <location>
        <begin position="118"/>
        <end position="301"/>
    </location>
</feature>
<organism evidence="13 14">
    <name type="scientific">Caenispirillum salinarum AK4</name>
    <dbReference type="NCBI Taxonomy" id="1238182"/>
    <lineage>
        <taxon>Bacteria</taxon>
        <taxon>Pseudomonadati</taxon>
        <taxon>Pseudomonadota</taxon>
        <taxon>Alphaproteobacteria</taxon>
        <taxon>Rhodospirillales</taxon>
        <taxon>Novispirillaceae</taxon>
        <taxon>Caenispirillum</taxon>
    </lineage>
</organism>
<feature type="domain" description="AprE-like beta-barrel" evidence="12">
    <location>
        <begin position="343"/>
        <end position="433"/>
    </location>
</feature>